<dbReference type="PANTHER" id="PTHR12265">
    <property type="entry name" value="TRANSMEMBRANE PROTEIN 53"/>
    <property type="match status" value="1"/>
</dbReference>
<evidence type="ECO:0000313" key="8">
    <source>
        <dbReference type="Proteomes" id="UP000803844"/>
    </source>
</evidence>
<evidence type="ECO:0008006" key="9">
    <source>
        <dbReference type="Google" id="ProtNLM"/>
    </source>
</evidence>
<dbReference type="InterPro" id="IPR008547">
    <property type="entry name" value="DUF829_TMEM53"/>
</dbReference>
<dbReference type="GO" id="GO:0031965">
    <property type="term" value="C:nuclear membrane"/>
    <property type="evidence" value="ECO:0007669"/>
    <property type="project" value="UniProtKB-SubCell"/>
</dbReference>
<evidence type="ECO:0000256" key="6">
    <source>
        <dbReference type="ARBA" id="ARBA00037847"/>
    </source>
</evidence>
<dbReference type="GeneID" id="63838929"/>
<keyword evidence="2" id="KW-0812">Transmembrane</keyword>
<keyword evidence="5" id="KW-0539">Nucleus</keyword>
<gene>
    <name evidence="7" type="ORF">M406DRAFT_342708</name>
</gene>
<name>A0A9P5CK74_CRYP1</name>
<dbReference type="Pfam" id="PF05705">
    <property type="entry name" value="DUF829"/>
    <property type="match status" value="1"/>
</dbReference>
<proteinExistence type="predicted"/>
<dbReference type="OrthoDB" id="77878at2759"/>
<reference evidence="7" key="1">
    <citation type="journal article" date="2020" name="Phytopathology">
        <title>Genome sequence of the chestnut blight fungus Cryphonectria parasitica EP155: A fundamental resource for an archetypical invasive plant pathogen.</title>
        <authorList>
            <person name="Crouch J.A."/>
            <person name="Dawe A."/>
            <person name="Aerts A."/>
            <person name="Barry K."/>
            <person name="Churchill A.C.L."/>
            <person name="Grimwood J."/>
            <person name="Hillman B."/>
            <person name="Milgroom M.G."/>
            <person name="Pangilinan J."/>
            <person name="Smith M."/>
            <person name="Salamov A."/>
            <person name="Schmutz J."/>
            <person name="Yadav J."/>
            <person name="Grigoriev I.V."/>
            <person name="Nuss D."/>
        </authorList>
    </citation>
    <scope>NUCLEOTIDE SEQUENCE</scope>
    <source>
        <strain evidence="7">EP155</strain>
    </source>
</reference>
<evidence type="ECO:0000256" key="2">
    <source>
        <dbReference type="ARBA" id="ARBA00022692"/>
    </source>
</evidence>
<dbReference type="PANTHER" id="PTHR12265:SF30">
    <property type="entry name" value="TRANSMEMBRANE PROTEIN 53"/>
    <property type="match status" value="1"/>
</dbReference>
<keyword evidence="8" id="KW-1185">Reference proteome</keyword>
<dbReference type="AlphaFoldDB" id="A0A9P5CK74"/>
<evidence type="ECO:0000256" key="3">
    <source>
        <dbReference type="ARBA" id="ARBA00022989"/>
    </source>
</evidence>
<evidence type="ECO:0000256" key="5">
    <source>
        <dbReference type="ARBA" id="ARBA00023242"/>
    </source>
</evidence>
<protein>
    <recommendedName>
        <fullName evidence="9">DUF829-domain-containing protein</fullName>
    </recommendedName>
</protein>
<sequence>MSLHDFRSLGNGIFLYTPVAQKGGKGRDQPTLIILCTWLGGATSKRIQKYTEGYHRAWPNSSILLVRTVATEYAFLSEKALIRKLRPAQCEIRRIIEGTQANDVHQAASPSAAGLPTGKDPSVLLHVFSNGGANMAIQLVTSMNNILATIGRDTPLALRQIVFDSCPGDLSVYNTYLAASHSIPLTHPLRPVLCAALYLVVAGIAGLEGLGVRKHLARTIRQQLNSPDIFSSAAFRLYLASEADGIVDMHNIRSHKEHASANGLRTDLVVFSKARHCGLIVEDESRYWNSIVSRWEEGAVDPEK</sequence>
<comment type="subcellular location">
    <subcellularLocation>
        <location evidence="6">Endomembrane system</location>
        <topology evidence="6">Single-pass membrane protein</topology>
    </subcellularLocation>
    <subcellularLocation>
        <location evidence="1">Nucleus membrane</location>
    </subcellularLocation>
</comment>
<dbReference type="EMBL" id="MU032352">
    <property type="protein sequence ID" value="KAF3760460.1"/>
    <property type="molecule type" value="Genomic_DNA"/>
</dbReference>
<evidence type="ECO:0000256" key="1">
    <source>
        <dbReference type="ARBA" id="ARBA00004126"/>
    </source>
</evidence>
<comment type="caution">
    <text evidence="7">The sequence shown here is derived from an EMBL/GenBank/DDBJ whole genome shotgun (WGS) entry which is preliminary data.</text>
</comment>
<organism evidence="7 8">
    <name type="scientific">Cryphonectria parasitica (strain ATCC 38755 / EP155)</name>
    <dbReference type="NCBI Taxonomy" id="660469"/>
    <lineage>
        <taxon>Eukaryota</taxon>
        <taxon>Fungi</taxon>
        <taxon>Dikarya</taxon>
        <taxon>Ascomycota</taxon>
        <taxon>Pezizomycotina</taxon>
        <taxon>Sordariomycetes</taxon>
        <taxon>Sordariomycetidae</taxon>
        <taxon>Diaporthales</taxon>
        <taxon>Cryphonectriaceae</taxon>
        <taxon>Cryphonectria-Endothia species complex</taxon>
        <taxon>Cryphonectria</taxon>
    </lineage>
</organism>
<dbReference type="Proteomes" id="UP000803844">
    <property type="component" value="Unassembled WGS sequence"/>
</dbReference>
<keyword evidence="3" id="KW-1133">Transmembrane helix</keyword>
<keyword evidence="4" id="KW-0472">Membrane</keyword>
<accession>A0A9P5CK74</accession>
<evidence type="ECO:0000313" key="7">
    <source>
        <dbReference type="EMBL" id="KAF3760460.1"/>
    </source>
</evidence>
<dbReference type="RefSeq" id="XP_040771439.1">
    <property type="nucleotide sequence ID" value="XM_040921800.1"/>
</dbReference>
<evidence type="ECO:0000256" key="4">
    <source>
        <dbReference type="ARBA" id="ARBA00023136"/>
    </source>
</evidence>